<evidence type="ECO:0000313" key="6">
    <source>
        <dbReference type="EMBL" id="KRO69881.1"/>
    </source>
</evidence>
<keyword evidence="4" id="KW-0862">Zinc</keyword>
<feature type="binding site" evidence="4">
    <location>
        <position position="183"/>
    </location>
    <ligand>
        <name>Zn(2+)</name>
        <dbReference type="ChEBI" id="CHEBI:29105"/>
    </ligand>
</feature>
<dbReference type="Gene3D" id="3.40.50.1220">
    <property type="entry name" value="TPP-binding domain"/>
    <property type="match status" value="1"/>
</dbReference>
<dbReference type="InterPro" id="IPR029035">
    <property type="entry name" value="DHS-like_NAD/FAD-binding_dom"/>
</dbReference>
<keyword evidence="2" id="KW-0808">Transferase</keyword>
<evidence type="ECO:0000256" key="2">
    <source>
        <dbReference type="ARBA" id="ARBA00022679"/>
    </source>
</evidence>
<dbReference type="InterPro" id="IPR050134">
    <property type="entry name" value="NAD-dep_sirtuin_deacylases"/>
</dbReference>
<dbReference type="SUPFAM" id="SSF52467">
    <property type="entry name" value="DHS-like NAD/FAD-binding domain"/>
    <property type="match status" value="1"/>
</dbReference>
<keyword evidence="3" id="KW-0520">NAD</keyword>
<evidence type="ECO:0000313" key="7">
    <source>
        <dbReference type="Proteomes" id="UP000051934"/>
    </source>
</evidence>
<dbReference type="GO" id="GO:0070403">
    <property type="term" value="F:NAD+ binding"/>
    <property type="evidence" value="ECO:0007669"/>
    <property type="project" value="InterPro"/>
</dbReference>
<feature type="binding site" evidence="4">
    <location>
        <position position="130"/>
    </location>
    <ligand>
        <name>Zn(2+)</name>
        <dbReference type="ChEBI" id="CHEBI:29105"/>
    </ligand>
</feature>
<dbReference type="PROSITE" id="PS50305">
    <property type="entry name" value="SIRTUIN"/>
    <property type="match status" value="1"/>
</dbReference>
<dbReference type="PANTHER" id="PTHR11085">
    <property type="entry name" value="NAD-DEPENDENT PROTEIN DEACYLASE SIRTUIN-5, MITOCHONDRIAL-RELATED"/>
    <property type="match status" value="1"/>
</dbReference>
<sequence length="278" mass="29865">MQDRHTVTDAIKDFLKANPKTVVLTGAGISLASGIPTYRDSTGKWQRNDPIQHRDFVEKPASRQRYWARSYAGWPAVGLAQPNAAHLALAQLEAAGFGSLLVTQNVDRLHQRAGSQKVIDLHGRLDRVVCLRCGEKSERARMQERIVAHNHTLPSPGALAPDGDADVPDDIISEINVPACESCGGVLKPDVVFFGDSVPRTTVEEIFAAIDAAGALLVIGSSLMVYSGFRFCRHAHQAGFPLACINPGATRADDLFTLKSESGCTEQLQALAAELTGG</sequence>
<dbReference type="InterPro" id="IPR003000">
    <property type="entry name" value="Sirtuin"/>
</dbReference>
<accession>A0A0R2S4W8</accession>
<dbReference type="InterPro" id="IPR026590">
    <property type="entry name" value="Ssirtuin_cat_dom"/>
</dbReference>
<keyword evidence="4" id="KW-0479">Metal-binding</keyword>
<dbReference type="InterPro" id="IPR026591">
    <property type="entry name" value="Sirtuin_cat_small_dom_sf"/>
</dbReference>
<dbReference type="Gene3D" id="3.30.1600.10">
    <property type="entry name" value="SIR2/SIRT2 'Small Domain"/>
    <property type="match status" value="1"/>
</dbReference>
<dbReference type="AlphaFoldDB" id="A0A0R2S4W8"/>
<feature type="binding site" evidence="4">
    <location>
        <position position="180"/>
    </location>
    <ligand>
        <name>Zn(2+)</name>
        <dbReference type="ChEBI" id="CHEBI:29105"/>
    </ligand>
</feature>
<evidence type="ECO:0000256" key="1">
    <source>
        <dbReference type="ARBA" id="ARBA00012928"/>
    </source>
</evidence>
<dbReference type="Pfam" id="PF02146">
    <property type="entry name" value="SIR2"/>
    <property type="match status" value="1"/>
</dbReference>
<protein>
    <recommendedName>
        <fullName evidence="1">protein acetyllysine N-acetyltransferase</fullName>
        <ecNumber evidence="1">2.3.1.286</ecNumber>
    </recommendedName>
</protein>
<name>A0A0R2S4W8_9GAMM</name>
<dbReference type="PANTHER" id="PTHR11085:SF10">
    <property type="entry name" value="NAD-DEPENDENT PROTEIN DEACYLASE SIRTUIN-5, MITOCHONDRIAL-RELATED"/>
    <property type="match status" value="1"/>
</dbReference>
<evidence type="ECO:0000259" key="5">
    <source>
        <dbReference type="PROSITE" id="PS50305"/>
    </source>
</evidence>
<feature type="active site" description="Proton acceptor" evidence="4">
    <location>
        <position position="122"/>
    </location>
</feature>
<dbReference type="GO" id="GO:0017136">
    <property type="term" value="F:histone deacetylase activity, NAD-dependent"/>
    <property type="evidence" value="ECO:0007669"/>
    <property type="project" value="TreeGrafter"/>
</dbReference>
<evidence type="ECO:0000256" key="3">
    <source>
        <dbReference type="ARBA" id="ARBA00023027"/>
    </source>
</evidence>
<feature type="binding site" evidence="4">
    <location>
        <position position="133"/>
    </location>
    <ligand>
        <name>Zn(2+)</name>
        <dbReference type="ChEBI" id="CHEBI:29105"/>
    </ligand>
</feature>
<dbReference type="NCBIfam" id="NF003738">
    <property type="entry name" value="PRK05333.1"/>
    <property type="match status" value="1"/>
</dbReference>
<dbReference type="EMBL" id="LIBB01000445">
    <property type="protein sequence ID" value="KRO69881.1"/>
    <property type="molecule type" value="Genomic_DNA"/>
</dbReference>
<organism evidence="6 7">
    <name type="scientific">OM182 bacterium BACL3 MAG-120507-bin80</name>
    <dbReference type="NCBI Taxonomy" id="1655577"/>
    <lineage>
        <taxon>Bacteria</taxon>
        <taxon>Pseudomonadati</taxon>
        <taxon>Pseudomonadota</taxon>
        <taxon>Gammaproteobacteria</taxon>
        <taxon>OMG group</taxon>
        <taxon>OM182 clade</taxon>
    </lineage>
</organism>
<dbReference type="EC" id="2.3.1.286" evidence="1"/>
<dbReference type="Proteomes" id="UP000051934">
    <property type="component" value="Unassembled WGS sequence"/>
</dbReference>
<gene>
    <name evidence="6" type="ORF">ABR69_04275</name>
</gene>
<reference evidence="6 7" key="1">
    <citation type="submission" date="2015-10" db="EMBL/GenBank/DDBJ databases">
        <title>Metagenome-Assembled Genomes uncover a global brackish microbiome.</title>
        <authorList>
            <person name="Hugerth L.W."/>
            <person name="Larsson J."/>
            <person name="Alneberg J."/>
            <person name="Lindh M.V."/>
            <person name="Legrand C."/>
            <person name="Pinhassi J."/>
            <person name="Andersson A.F."/>
        </authorList>
    </citation>
    <scope>NUCLEOTIDE SEQUENCE [LARGE SCALE GENOMIC DNA]</scope>
    <source>
        <strain evidence="6">BACL4 MAG-120507-bin80</strain>
    </source>
</reference>
<evidence type="ECO:0000256" key="4">
    <source>
        <dbReference type="PROSITE-ProRule" id="PRU00236"/>
    </source>
</evidence>
<comment type="caution">
    <text evidence="6">The sequence shown here is derived from an EMBL/GenBank/DDBJ whole genome shotgun (WGS) entry which is preliminary data.</text>
</comment>
<dbReference type="GO" id="GO:0046872">
    <property type="term" value="F:metal ion binding"/>
    <property type="evidence" value="ECO:0007669"/>
    <property type="project" value="UniProtKB-KW"/>
</dbReference>
<proteinExistence type="predicted"/>
<feature type="domain" description="Deacetylase sirtuin-type" evidence="5">
    <location>
        <begin position="1"/>
        <end position="278"/>
    </location>
</feature>